<gene>
    <name evidence="5" type="primary">traI</name>
    <name evidence="5" type="ordered locus">THI_2363</name>
    <name evidence="6" type="ORF">THICB1_120149</name>
</gene>
<proteinExistence type="predicted"/>
<dbReference type="Pfam" id="PF18821">
    <property type="entry name" value="LPD7"/>
    <property type="match status" value="1"/>
</dbReference>
<feature type="compositionally biased region" description="Low complexity" evidence="1">
    <location>
        <begin position="373"/>
        <end position="383"/>
    </location>
</feature>
<dbReference type="OrthoDB" id="279005at2"/>
<feature type="compositionally biased region" description="Basic and acidic residues" evidence="1">
    <location>
        <begin position="333"/>
        <end position="352"/>
    </location>
</feature>
<evidence type="ECO:0000259" key="2">
    <source>
        <dbReference type="Pfam" id="PF03432"/>
    </source>
</evidence>
<protein>
    <submittedName>
        <fullName evidence="5">Relaxase/Mobilisation nuclease</fullName>
    </submittedName>
</protein>
<feature type="domain" description="Large polyvalent protein-associated" evidence="3">
    <location>
        <begin position="516"/>
        <end position="601"/>
    </location>
</feature>
<evidence type="ECO:0000313" key="8">
    <source>
        <dbReference type="Proteomes" id="UP000078599"/>
    </source>
</evidence>
<dbReference type="NCBIfam" id="NF041893">
    <property type="entry name" value="TraI_MobP_relax"/>
    <property type="match status" value="1"/>
</dbReference>
<evidence type="ECO:0000259" key="3">
    <source>
        <dbReference type="Pfam" id="PF18821"/>
    </source>
</evidence>
<dbReference type="EMBL" id="FP475956">
    <property type="protein sequence ID" value="CAZ88999.1"/>
    <property type="molecule type" value="Genomic_DNA"/>
</dbReference>
<dbReference type="EMBL" id="CTRI01000004">
    <property type="protein sequence ID" value="CQR29746.1"/>
    <property type="molecule type" value="Genomic_DNA"/>
</dbReference>
<evidence type="ECO:0000313" key="6">
    <source>
        <dbReference type="EMBL" id="CQR29746.1"/>
    </source>
</evidence>
<dbReference type="Proteomes" id="UP000002372">
    <property type="component" value="Chromosome"/>
</dbReference>
<dbReference type="eggNOG" id="COG3843">
    <property type="taxonomic scope" value="Bacteria"/>
</dbReference>
<reference evidence="7" key="2">
    <citation type="journal article" date="2010" name="PLoS Genet.">
        <title>Structure, function, and evolution of the Thiomonas spp. genome.</title>
        <authorList>
            <person name="Arsene-Ploetze F."/>
            <person name="Koechler S."/>
            <person name="Marchal M."/>
            <person name="Coppee J.Y."/>
            <person name="Chandler M."/>
            <person name="Bonnefoy V."/>
            <person name="Brochier-Armanet C."/>
            <person name="Barakat M."/>
            <person name="Barbe V."/>
            <person name="Battaglia-Brunet F."/>
            <person name="Bruneel O."/>
            <person name="Bryan C.G."/>
            <person name="Cleiss-Arnold J."/>
            <person name="Cruveiller S."/>
            <person name="Erhardt M."/>
            <person name="Heinrich-Salmeron A."/>
            <person name="Hommais F."/>
            <person name="Joulian C."/>
            <person name="Krin E."/>
            <person name="Lieutaud A."/>
            <person name="Lievremont D."/>
            <person name="Michel C."/>
            <person name="Muller D."/>
            <person name="Ortet P."/>
            <person name="Proux C."/>
            <person name="Siguier P."/>
            <person name="Roche D."/>
            <person name="Rouy Z."/>
            <person name="Salvignol G."/>
            <person name="Slyemi D."/>
            <person name="Talla E."/>
            <person name="Weiss S."/>
            <person name="Weissenbach J."/>
            <person name="Medigue C."/>
            <person name="Bertin P.N."/>
        </authorList>
    </citation>
    <scope>NUCLEOTIDE SEQUENCE [LARGE SCALE GENOMIC DNA]</scope>
    <source>
        <strain evidence="7">DSM 22701 / CIP 110005 / 3As</strain>
    </source>
</reference>
<accession>D6CUN0</accession>
<dbReference type="InterPro" id="IPR005094">
    <property type="entry name" value="Endonuclease_MobA/VirD2"/>
</dbReference>
<keyword evidence="8" id="KW-1185">Reference proteome</keyword>
<evidence type="ECO:0000256" key="1">
    <source>
        <dbReference type="SAM" id="MobiDB-lite"/>
    </source>
</evidence>
<dbReference type="AlphaFoldDB" id="D6CUN0"/>
<dbReference type="RefSeq" id="WP_013106294.1">
    <property type="nucleotide sequence ID" value="NC_014145.1"/>
</dbReference>
<organism evidence="5 7">
    <name type="scientific">Thiomonas arsenitoxydans (strain DSM 22701 / CIP 110005 / 3As)</name>
    <dbReference type="NCBI Taxonomy" id="426114"/>
    <lineage>
        <taxon>Bacteria</taxon>
        <taxon>Pseudomonadati</taxon>
        <taxon>Pseudomonadota</taxon>
        <taxon>Betaproteobacteria</taxon>
        <taxon>Burkholderiales</taxon>
        <taxon>Thiomonas</taxon>
    </lineage>
</organism>
<feature type="compositionally biased region" description="Basic and acidic residues" evidence="1">
    <location>
        <begin position="384"/>
        <end position="397"/>
    </location>
</feature>
<dbReference type="Pfam" id="PF03432">
    <property type="entry name" value="Relaxase"/>
    <property type="match status" value="1"/>
</dbReference>
<reference evidence="5" key="3">
    <citation type="submission" date="2010-07" db="EMBL/GenBank/DDBJ databases">
        <authorList>
            <person name="Genoscope - CEA"/>
        </authorList>
    </citation>
    <scope>NUCLEOTIDE SEQUENCE</scope>
    <source>
        <strain evidence="5">3As</strain>
    </source>
</reference>
<evidence type="ECO:0000259" key="4">
    <source>
        <dbReference type="Pfam" id="PF22863"/>
    </source>
</evidence>
<dbReference type="InterPro" id="IPR049751">
    <property type="entry name" value="TraI/MobA_relaxases"/>
</dbReference>
<dbReference type="KEGG" id="thi:THI_2363"/>
<reference key="1">
    <citation type="submission" date="2009-07" db="EMBL/GenBank/DDBJ databases">
        <authorList>
            <person name="Genoscope - CEA"/>
        </authorList>
    </citation>
    <scope>NUCLEOTIDE SEQUENCE</scope>
    <source>
        <strain>3As</strain>
    </source>
</reference>
<feature type="region of interest" description="Disordered" evidence="1">
    <location>
        <begin position="321"/>
        <end position="352"/>
    </location>
</feature>
<reference evidence="6 8" key="4">
    <citation type="submission" date="2015-03" db="EMBL/GenBank/DDBJ databases">
        <authorList>
            <person name="Regsiter A."/>
            <person name="william w."/>
        </authorList>
    </citation>
    <scope>NUCLEOTIDE SEQUENCE [LARGE SCALE GENOMIC DNA]</scope>
    <source>
        <strain evidence="6 8">CB1</strain>
    </source>
</reference>
<feature type="domain" description="MobA/VirD2-like nuclease" evidence="2">
    <location>
        <begin position="77"/>
        <end position="173"/>
    </location>
</feature>
<feature type="domain" description="TraI-like middle" evidence="4">
    <location>
        <begin position="218"/>
        <end position="311"/>
    </location>
</feature>
<feature type="region of interest" description="Disordered" evidence="1">
    <location>
        <begin position="373"/>
        <end position="397"/>
    </location>
</feature>
<dbReference type="Pfam" id="PF22863">
    <property type="entry name" value="TraI_middle"/>
    <property type="match status" value="1"/>
</dbReference>
<sequence>MLAKVITLKPGAPSKGFAHVMRYVMRGNEELPPGQTLDGGHFNIDDDQIYWTLGEHRLAYAEDLAGVCDGVVRDCERKGRFKGNPVYHVAITWQEGEHPTAQQAEHACKHVMDALGFSAHQAAWATHRDTDNDHVHLVINRVHPEKLIAVQPPFKKDYFILDRCMRELELEFGYARANGPYITLDTDQGPTIVRMSRAERRARGLLKEEGKPRLTRGAAAAEYRLGADSFQSWVAGQPAQDLRSAVQTSGATWADAHQALAQHGVTLQSKGSGLVVTTQLDDGRILAAKASQLGRWASKAELEKRLGPFVAALQSETAPSRAYAEYVKTSRSQSDKPEREPAKNSARDPDLRALRRQARADARAVLAARFDAEQAAGRAQRPQQRAELRSQHQRERQELAAQMRHERKALTMEARQQGQPLAVLQSLWALKAAQQREALQKRQAAQRKALSAKLTKQDVWCKWLEREAAQGDEAAQAALRGIRYREQRNKNQQIDGIEGEELDPLRKLTLAGLDAQIDHKRQLVLYRDAQGRDKFTDTGPRIVMHDKSDDSLEAALRMAAQKYGGKVDITGSAEFRERAARQAVRLGIEVVDADLQAIVQDEQQRRQRPPQLSPTAVEKSAPDAAKSLKPQDAAALPEMRAVDAALTAWQQAQTDAARTPAVQDWMRGMERIEKMSGDVAAANAHTRKALGERYAGFMREVGGLARQRDIGHDR</sequence>
<dbReference type="HOGENOM" id="CLU_016163_1_1_4"/>
<dbReference type="InterPro" id="IPR040677">
    <property type="entry name" value="LPD7"/>
</dbReference>
<evidence type="ECO:0000313" key="5">
    <source>
        <dbReference type="EMBL" id="CAZ88999.1"/>
    </source>
</evidence>
<feature type="region of interest" description="Disordered" evidence="1">
    <location>
        <begin position="601"/>
        <end position="630"/>
    </location>
</feature>
<dbReference type="Proteomes" id="UP000078599">
    <property type="component" value="Unassembled WGS sequence"/>
</dbReference>
<name>D6CUN0_THIA3</name>
<dbReference type="InterPro" id="IPR054462">
    <property type="entry name" value="TraI_M"/>
</dbReference>
<evidence type="ECO:0000313" key="7">
    <source>
        <dbReference type="Proteomes" id="UP000002372"/>
    </source>
</evidence>